<dbReference type="PANTHER" id="PTHR21229">
    <property type="entry name" value="LUNG SEVEN TRANSMEMBRANE RECEPTOR"/>
    <property type="match status" value="1"/>
</dbReference>
<accession>A0AAU9M6P8</accession>
<organism evidence="2 3">
    <name type="scientific">Lactuca virosa</name>
    <dbReference type="NCBI Taxonomy" id="75947"/>
    <lineage>
        <taxon>Eukaryota</taxon>
        <taxon>Viridiplantae</taxon>
        <taxon>Streptophyta</taxon>
        <taxon>Embryophyta</taxon>
        <taxon>Tracheophyta</taxon>
        <taxon>Spermatophyta</taxon>
        <taxon>Magnoliopsida</taxon>
        <taxon>eudicotyledons</taxon>
        <taxon>Gunneridae</taxon>
        <taxon>Pentapetalae</taxon>
        <taxon>asterids</taxon>
        <taxon>campanulids</taxon>
        <taxon>Asterales</taxon>
        <taxon>Asteraceae</taxon>
        <taxon>Cichorioideae</taxon>
        <taxon>Cichorieae</taxon>
        <taxon>Lactucinae</taxon>
        <taxon>Lactuca</taxon>
    </lineage>
</organism>
<comment type="caution">
    <text evidence="2">The sequence shown here is derived from an EMBL/GenBank/DDBJ whole genome shotgun (WGS) entry which is preliminary data.</text>
</comment>
<evidence type="ECO:0000313" key="3">
    <source>
        <dbReference type="Proteomes" id="UP001157418"/>
    </source>
</evidence>
<dbReference type="EMBL" id="CAKMRJ010001112">
    <property type="protein sequence ID" value="CAH1421226.1"/>
    <property type="molecule type" value="Genomic_DNA"/>
</dbReference>
<proteinExistence type="predicted"/>
<evidence type="ECO:0000256" key="1">
    <source>
        <dbReference type="SAM" id="Phobius"/>
    </source>
</evidence>
<keyword evidence="3" id="KW-1185">Reference proteome</keyword>
<evidence type="ECO:0008006" key="4">
    <source>
        <dbReference type="Google" id="ProtNLM"/>
    </source>
</evidence>
<dbReference type="InterPro" id="IPR009637">
    <property type="entry name" value="GPR107/GPR108-like"/>
</dbReference>
<keyword evidence="1" id="KW-0812">Transmembrane</keyword>
<feature type="transmembrane region" description="Helical" evidence="1">
    <location>
        <begin position="29"/>
        <end position="48"/>
    </location>
</feature>
<feature type="transmembrane region" description="Helical" evidence="1">
    <location>
        <begin position="60"/>
        <end position="78"/>
    </location>
</feature>
<sequence>MTSLPPLMFTPPSTKRVLGRKCDPQLSSVYFEFSIVYLSFLVHWILVCFKVKPTFRRIHLLMAGLILVKALNLIYAAVNVTDTHESGNNLLFLVDHHE</sequence>
<keyword evidence="1" id="KW-0472">Membrane</keyword>
<name>A0AAU9M6P8_9ASTR</name>
<evidence type="ECO:0000313" key="2">
    <source>
        <dbReference type="EMBL" id="CAH1421226.1"/>
    </source>
</evidence>
<gene>
    <name evidence="2" type="ORF">LVIROSA_LOCUS8639</name>
</gene>
<dbReference type="Proteomes" id="UP001157418">
    <property type="component" value="Unassembled WGS sequence"/>
</dbReference>
<keyword evidence="1" id="KW-1133">Transmembrane helix</keyword>
<protein>
    <recommendedName>
        <fullName evidence="4">THH1/TOM1/TOM3 domain-containing protein</fullName>
    </recommendedName>
</protein>
<dbReference type="AlphaFoldDB" id="A0AAU9M6P8"/>
<dbReference type="GO" id="GO:0016020">
    <property type="term" value="C:membrane"/>
    <property type="evidence" value="ECO:0007669"/>
    <property type="project" value="InterPro"/>
</dbReference>
<reference evidence="2 3" key="1">
    <citation type="submission" date="2022-01" db="EMBL/GenBank/DDBJ databases">
        <authorList>
            <person name="Xiong W."/>
            <person name="Schranz E."/>
        </authorList>
    </citation>
    <scope>NUCLEOTIDE SEQUENCE [LARGE SCALE GENOMIC DNA]</scope>
</reference>
<dbReference type="PANTHER" id="PTHR21229:SF2">
    <property type="entry name" value="RE59932P"/>
    <property type="match status" value="1"/>
</dbReference>
<dbReference type="GO" id="GO:0005794">
    <property type="term" value="C:Golgi apparatus"/>
    <property type="evidence" value="ECO:0007669"/>
    <property type="project" value="TreeGrafter"/>
</dbReference>